<dbReference type="RefSeq" id="WP_192771683.1">
    <property type="nucleotide sequence ID" value="NZ_JADBEB010000001.1"/>
</dbReference>
<dbReference type="EMBL" id="JADBEB010000001">
    <property type="protein sequence ID" value="MBE1492839.1"/>
    <property type="molecule type" value="Genomic_DNA"/>
</dbReference>
<accession>A0A927RAZ4</accession>
<proteinExistence type="predicted"/>
<dbReference type="AlphaFoldDB" id="A0A927RAZ4"/>
<keyword evidence="2" id="KW-1185">Reference proteome</keyword>
<sequence length="110" mass="11605">MYRADLRSRPERRIVAAVRELAESGVRARIGAVPVGAGPVHSQLPETDPAATRFGATGDPEPLVVATDGSAHLLVRTPRTDVRDEPREWVRQLVAPEVAAPQGVGGAGPV</sequence>
<evidence type="ECO:0000313" key="1">
    <source>
        <dbReference type="EMBL" id="MBE1492839.1"/>
    </source>
</evidence>
<reference evidence="1" key="1">
    <citation type="submission" date="2020-10" db="EMBL/GenBank/DDBJ databases">
        <title>Sequencing the genomes of 1000 actinobacteria strains.</title>
        <authorList>
            <person name="Klenk H.-P."/>
        </authorList>
    </citation>
    <scope>NUCLEOTIDE SEQUENCE</scope>
    <source>
        <strain evidence="1">DSM 46832</strain>
    </source>
</reference>
<organism evidence="1 2">
    <name type="scientific">Plantactinospora soyae</name>
    <dbReference type="NCBI Taxonomy" id="1544732"/>
    <lineage>
        <taxon>Bacteria</taxon>
        <taxon>Bacillati</taxon>
        <taxon>Actinomycetota</taxon>
        <taxon>Actinomycetes</taxon>
        <taxon>Micromonosporales</taxon>
        <taxon>Micromonosporaceae</taxon>
        <taxon>Plantactinospora</taxon>
    </lineage>
</organism>
<comment type="caution">
    <text evidence="1">The sequence shown here is derived from an EMBL/GenBank/DDBJ whole genome shotgun (WGS) entry which is preliminary data.</text>
</comment>
<gene>
    <name evidence="1" type="ORF">H4W31_008477</name>
</gene>
<dbReference type="Proteomes" id="UP000649753">
    <property type="component" value="Unassembled WGS sequence"/>
</dbReference>
<name>A0A927RAZ4_9ACTN</name>
<evidence type="ECO:0000313" key="2">
    <source>
        <dbReference type="Proteomes" id="UP000649753"/>
    </source>
</evidence>
<protein>
    <submittedName>
        <fullName evidence="1">Uncharacterized protein</fullName>
    </submittedName>
</protein>